<gene>
    <name evidence="1" type="ORF">EV653_2268</name>
</gene>
<name>A0A4R8CM43_9ACTN</name>
<keyword evidence="2" id="KW-1185">Reference proteome</keyword>
<sequence length="59" mass="6478">MAGVYCRWERQRYQESDFELGTGGVLVHIDSVPLHTVTGRLVDSGELEADVAEPNDSDG</sequence>
<reference evidence="1 2" key="1">
    <citation type="submission" date="2019-03" db="EMBL/GenBank/DDBJ databases">
        <title>Genomic Encyclopedia of Type Strains, Phase III (KMG-III): the genomes of soil and plant-associated and newly described type strains.</title>
        <authorList>
            <person name="Whitman W."/>
        </authorList>
    </citation>
    <scope>NUCLEOTIDE SEQUENCE [LARGE SCALE GENOMIC DNA]</scope>
    <source>
        <strain evidence="1 2">VKM Ac-2573</strain>
    </source>
</reference>
<accession>A0A4R8CM43</accession>
<dbReference type="Proteomes" id="UP000295146">
    <property type="component" value="Unassembled WGS sequence"/>
</dbReference>
<proteinExistence type="predicted"/>
<evidence type="ECO:0000313" key="1">
    <source>
        <dbReference type="EMBL" id="TDW77104.1"/>
    </source>
</evidence>
<organism evidence="1 2">
    <name type="scientific">Kribbella pratensis</name>
    <dbReference type="NCBI Taxonomy" id="2512112"/>
    <lineage>
        <taxon>Bacteria</taxon>
        <taxon>Bacillati</taxon>
        <taxon>Actinomycetota</taxon>
        <taxon>Actinomycetes</taxon>
        <taxon>Propionibacteriales</taxon>
        <taxon>Kribbellaceae</taxon>
        <taxon>Kribbella</taxon>
    </lineage>
</organism>
<dbReference type="AlphaFoldDB" id="A0A4R8CM43"/>
<evidence type="ECO:0000313" key="2">
    <source>
        <dbReference type="Proteomes" id="UP000295146"/>
    </source>
</evidence>
<protein>
    <submittedName>
        <fullName evidence="1">Uncharacterized protein</fullName>
    </submittedName>
</protein>
<comment type="caution">
    <text evidence="1">The sequence shown here is derived from an EMBL/GenBank/DDBJ whole genome shotgun (WGS) entry which is preliminary data.</text>
</comment>
<dbReference type="EMBL" id="SODP01000001">
    <property type="protein sequence ID" value="TDW77104.1"/>
    <property type="molecule type" value="Genomic_DNA"/>
</dbReference>